<dbReference type="GO" id="GO:0043190">
    <property type="term" value="C:ATP-binding cassette (ABC) transporter complex"/>
    <property type="evidence" value="ECO:0007669"/>
    <property type="project" value="InterPro"/>
</dbReference>
<dbReference type="Pfam" id="PF00528">
    <property type="entry name" value="BPD_transp_1"/>
    <property type="match status" value="1"/>
</dbReference>
<dbReference type="InterPro" id="IPR035906">
    <property type="entry name" value="MetI-like_sf"/>
</dbReference>
<dbReference type="InterPro" id="IPR000515">
    <property type="entry name" value="MetI-like"/>
</dbReference>
<dbReference type="GO" id="GO:0006865">
    <property type="term" value="P:amino acid transport"/>
    <property type="evidence" value="ECO:0007669"/>
    <property type="project" value="UniProtKB-KW"/>
</dbReference>
<sequence length="214" mass="23231">MSDMLLYLPDFARAMGMTLAVSLCAAAAGAVGGFMFQALCCRSPLVYWPWRAYVWLVRGTPYLAQLSVIYFGLPALGLTLSAVQAAILSLALYSAAYFGEIFRGAWLCIGRGQKEAAQAHAISAWQSFWHIQTPQALRFSLPLLGNQAILTLKESAAASIITVPELTMTTGRIVASTYGYILPYALLIASYWLLAQAISLCIGWLGRNWLSGGH</sequence>
<dbReference type="CDD" id="cd06261">
    <property type="entry name" value="TM_PBP2"/>
    <property type="match status" value="1"/>
</dbReference>
<comment type="similarity">
    <text evidence="2">Belongs to the binding-protein-dependent transport system permease family. HisMQ subfamily.</text>
</comment>
<keyword evidence="3 10" id="KW-0813">Transport</keyword>
<evidence type="ECO:0000256" key="3">
    <source>
        <dbReference type="ARBA" id="ARBA00022448"/>
    </source>
</evidence>
<proteinExistence type="inferred from homology"/>
<dbReference type="NCBIfam" id="TIGR01726">
    <property type="entry name" value="HEQRo_perm_3TM"/>
    <property type="match status" value="1"/>
</dbReference>
<keyword evidence="8 10" id="KW-1133">Transmembrane helix</keyword>
<evidence type="ECO:0000256" key="10">
    <source>
        <dbReference type="RuleBase" id="RU363032"/>
    </source>
</evidence>
<feature type="domain" description="ABC transmembrane type-1" evidence="11">
    <location>
        <begin position="15"/>
        <end position="199"/>
    </location>
</feature>
<evidence type="ECO:0000313" key="12">
    <source>
        <dbReference type="EMBL" id="NDL61826.1"/>
    </source>
</evidence>
<keyword evidence="6 10" id="KW-0812">Transmembrane</keyword>
<feature type="transmembrane region" description="Helical" evidence="10">
    <location>
        <begin position="66"/>
        <end position="93"/>
    </location>
</feature>
<evidence type="ECO:0000313" key="13">
    <source>
        <dbReference type="Proteomes" id="UP000461443"/>
    </source>
</evidence>
<dbReference type="Gene3D" id="1.10.3720.10">
    <property type="entry name" value="MetI-like"/>
    <property type="match status" value="1"/>
</dbReference>
<evidence type="ECO:0000259" key="11">
    <source>
        <dbReference type="PROSITE" id="PS50928"/>
    </source>
</evidence>
<dbReference type="GO" id="GO:0022857">
    <property type="term" value="F:transmembrane transporter activity"/>
    <property type="evidence" value="ECO:0007669"/>
    <property type="project" value="InterPro"/>
</dbReference>
<keyword evidence="13" id="KW-1185">Reference proteome</keyword>
<dbReference type="AlphaFoldDB" id="A0A845SFH2"/>
<evidence type="ECO:0000256" key="4">
    <source>
        <dbReference type="ARBA" id="ARBA00022475"/>
    </source>
</evidence>
<protein>
    <submittedName>
        <fullName evidence="12">ABC transporter permease subunit</fullName>
    </submittedName>
</protein>
<gene>
    <name evidence="12" type="ORF">GRH90_03490</name>
</gene>
<evidence type="ECO:0000256" key="6">
    <source>
        <dbReference type="ARBA" id="ARBA00022692"/>
    </source>
</evidence>
<dbReference type="SUPFAM" id="SSF161098">
    <property type="entry name" value="MetI-like"/>
    <property type="match status" value="1"/>
</dbReference>
<comment type="subcellular location">
    <subcellularLocation>
        <location evidence="1">Cell inner membrane</location>
        <topology evidence="1">Multi-pass membrane protein</topology>
    </subcellularLocation>
    <subcellularLocation>
        <location evidence="10">Cell membrane</location>
        <topology evidence="10">Multi-pass membrane protein</topology>
    </subcellularLocation>
</comment>
<dbReference type="EMBL" id="WUBS01000002">
    <property type="protein sequence ID" value="NDL61826.1"/>
    <property type="molecule type" value="Genomic_DNA"/>
</dbReference>
<evidence type="ECO:0000256" key="9">
    <source>
        <dbReference type="ARBA" id="ARBA00023136"/>
    </source>
</evidence>
<dbReference type="InterPro" id="IPR043429">
    <property type="entry name" value="ArtM/GltK/GlnP/TcyL/YhdX-like"/>
</dbReference>
<keyword evidence="4" id="KW-1003">Cell membrane</keyword>
<evidence type="ECO:0000256" key="5">
    <source>
        <dbReference type="ARBA" id="ARBA00022519"/>
    </source>
</evidence>
<organism evidence="12 13">
    <name type="scientific">Acerihabitans arboris</name>
    <dbReference type="NCBI Taxonomy" id="2691583"/>
    <lineage>
        <taxon>Bacteria</taxon>
        <taxon>Pseudomonadati</taxon>
        <taxon>Pseudomonadota</taxon>
        <taxon>Gammaproteobacteria</taxon>
        <taxon>Enterobacterales</taxon>
        <taxon>Pectobacteriaceae</taxon>
        <taxon>Acerihabitans</taxon>
    </lineage>
</organism>
<evidence type="ECO:0000256" key="2">
    <source>
        <dbReference type="ARBA" id="ARBA00010072"/>
    </source>
</evidence>
<name>A0A845SFH2_9GAMM</name>
<comment type="caution">
    <text evidence="12">The sequence shown here is derived from an EMBL/GenBank/DDBJ whole genome shotgun (WGS) entry which is preliminary data.</text>
</comment>
<reference evidence="12 13" key="2">
    <citation type="submission" date="2020-02" db="EMBL/GenBank/DDBJ databases">
        <title>The new genus of Enterobacteriales.</title>
        <authorList>
            <person name="Kim I.S."/>
        </authorList>
    </citation>
    <scope>NUCLEOTIDE SEQUENCE [LARGE SCALE GENOMIC DNA]</scope>
    <source>
        <strain evidence="12 13">SAP-6</strain>
    </source>
</reference>
<keyword evidence="7" id="KW-0029">Amino-acid transport</keyword>
<keyword evidence="5" id="KW-0997">Cell inner membrane</keyword>
<dbReference type="PANTHER" id="PTHR30614">
    <property type="entry name" value="MEMBRANE COMPONENT OF AMINO ACID ABC TRANSPORTER"/>
    <property type="match status" value="1"/>
</dbReference>
<evidence type="ECO:0000256" key="8">
    <source>
        <dbReference type="ARBA" id="ARBA00022989"/>
    </source>
</evidence>
<accession>A0A845SFH2</accession>
<reference evidence="12 13" key="1">
    <citation type="submission" date="2019-12" db="EMBL/GenBank/DDBJ databases">
        <authorList>
            <person name="Lee S.D."/>
        </authorList>
    </citation>
    <scope>NUCLEOTIDE SEQUENCE [LARGE SCALE GENOMIC DNA]</scope>
    <source>
        <strain evidence="12 13">SAP-6</strain>
    </source>
</reference>
<feature type="transmembrane region" description="Helical" evidence="10">
    <location>
        <begin position="181"/>
        <end position="205"/>
    </location>
</feature>
<dbReference type="Proteomes" id="UP000461443">
    <property type="component" value="Unassembled WGS sequence"/>
</dbReference>
<keyword evidence="9 10" id="KW-0472">Membrane</keyword>
<evidence type="ECO:0000256" key="1">
    <source>
        <dbReference type="ARBA" id="ARBA00004429"/>
    </source>
</evidence>
<dbReference type="PROSITE" id="PS50928">
    <property type="entry name" value="ABC_TM1"/>
    <property type="match status" value="1"/>
</dbReference>
<dbReference type="PANTHER" id="PTHR30614:SF0">
    <property type="entry name" value="L-CYSTINE TRANSPORT SYSTEM PERMEASE PROTEIN TCYL"/>
    <property type="match status" value="1"/>
</dbReference>
<dbReference type="InterPro" id="IPR010065">
    <property type="entry name" value="AA_ABC_transptr_permease_3TM"/>
</dbReference>
<evidence type="ECO:0000256" key="7">
    <source>
        <dbReference type="ARBA" id="ARBA00022970"/>
    </source>
</evidence>